<proteinExistence type="predicted"/>
<dbReference type="OrthoDB" id="5424209at2759"/>
<reference evidence="2" key="1">
    <citation type="submission" date="2016-02" db="EMBL/GenBank/DDBJ databases">
        <title>Draft genome sequence of Microdochium bolleyi, a fungal endophyte of beachgrass.</title>
        <authorList>
            <consortium name="DOE Joint Genome Institute"/>
            <person name="David A.S."/>
            <person name="May G."/>
            <person name="Haridas S."/>
            <person name="Lim J."/>
            <person name="Wang M."/>
            <person name="Labutti K."/>
            <person name="Lipzen A."/>
            <person name="Barry K."/>
            <person name="Grigoriev I.V."/>
        </authorList>
    </citation>
    <scope>NUCLEOTIDE SEQUENCE [LARGE SCALE GENOMIC DNA]</scope>
    <source>
        <strain evidence="2">J235TASD1</strain>
    </source>
</reference>
<evidence type="ECO:0008006" key="3">
    <source>
        <dbReference type="Google" id="ProtNLM"/>
    </source>
</evidence>
<dbReference type="SUPFAM" id="SSF50494">
    <property type="entry name" value="Trypsin-like serine proteases"/>
    <property type="match status" value="1"/>
</dbReference>
<name>A0A136J5W4_9PEZI</name>
<keyword evidence="2" id="KW-1185">Reference proteome</keyword>
<evidence type="ECO:0000313" key="1">
    <source>
        <dbReference type="EMBL" id="KXJ92585.1"/>
    </source>
</evidence>
<gene>
    <name evidence="1" type="ORF">Micbo1qcDRAFT_222351</name>
</gene>
<dbReference type="AlphaFoldDB" id="A0A136J5W4"/>
<protein>
    <recommendedName>
        <fullName evidence="3">Peptidase S1 domain-containing protein</fullName>
    </recommendedName>
</protein>
<dbReference type="InParanoid" id="A0A136J5W4"/>
<dbReference type="STRING" id="196109.A0A136J5W4"/>
<evidence type="ECO:0000313" key="2">
    <source>
        <dbReference type="Proteomes" id="UP000070501"/>
    </source>
</evidence>
<dbReference type="InterPro" id="IPR009003">
    <property type="entry name" value="Peptidase_S1_PA"/>
</dbReference>
<dbReference type="Proteomes" id="UP000070501">
    <property type="component" value="Unassembled WGS sequence"/>
</dbReference>
<dbReference type="EMBL" id="KQ964248">
    <property type="protein sequence ID" value="KXJ92585.1"/>
    <property type="molecule type" value="Genomic_DNA"/>
</dbReference>
<organism evidence="1 2">
    <name type="scientific">Microdochium bolleyi</name>
    <dbReference type="NCBI Taxonomy" id="196109"/>
    <lineage>
        <taxon>Eukaryota</taxon>
        <taxon>Fungi</taxon>
        <taxon>Dikarya</taxon>
        <taxon>Ascomycota</taxon>
        <taxon>Pezizomycotina</taxon>
        <taxon>Sordariomycetes</taxon>
        <taxon>Xylariomycetidae</taxon>
        <taxon>Xylariales</taxon>
        <taxon>Microdochiaceae</taxon>
        <taxon>Microdochium</taxon>
    </lineage>
</organism>
<accession>A0A136J5W4</accession>
<sequence length="345" mass="38047">MVVIGLRQAGERHKPEAVSLGKELVQLLIDINHVDVGVLVTEAAPAEPHARDHAENTRWPFFETYTECPVFGTSIGIRDRPGTGTLGLSMLLQWDDGTEEMAALTCRHVVVQYCPCLPDHNDALAVFQNIEGHFERTNADPLPEEHDREIPQERNMDWALIRLSPRRSPGPAAITSLPLWELSPPPSELISKMKLDIYMTPSPEPLRYSEGEDEQLKVFKFGRTTGATAGAVNGIDVTAVTEYTIVRDGQEHTETIVSTERARIPSKGRFGGPERFSAKGDSGSPVFVSSGHPAGMMIGGHKKMDRVLSLVGHFHYMSSLQEIVADIARVMGRDDPRGVPKVIFI</sequence>